<dbReference type="Pfam" id="PF01663">
    <property type="entry name" value="Phosphodiest"/>
    <property type="match status" value="1"/>
</dbReference>
<organism evidence="3 4">
    <name type="scientific">Orchesella dallaii</name>
    <dbReference type="NCBI Taxonomy" id="48710"/>
    <lineage>
        <taxon>Eukaryota</taxon>
        <taxon>Metazoa</taxon>
        <taxon>Ecdysozoa</taxon>
        <taxon>Arthropoda</taxon>
        <taxon>Hexapoda</taxon>
        <taxon>Collembola</taxon>
        <taxon>Entomobryomorpha</taxon>
        <taxon>Entomobryoidea</taxon>
        <taxon>Orchesellidae</taxon>
        <taxon>Orchesellinae</taxon>
        <taxon>Orchesella</taxon>
    </lineage>
</organism>
<proteinExistence type="predicted"/>
<dbReference type="PANTHER" id="PTHR10151:SF120">
    <property type="entry name" value="BIS(5'-ADENOSYL)-TRIPHOSPHATASE"/>
    <property type="match status" value="1"/>
</dbReference>
<evidence type="ECO:0000313" key="4">
    <source>
        <dbReference type="Proteomes" id="UP001642540"/>
    </source>
</evidence>
<evidence type="ECO:0000313" key="3">
    <source>
        <dbReference type="EMBL" id="CAL8092393.1"/>
    </source>
</evidence>
<reference evidence="3 4" key="1">
    <citation type="submission" date="2024-08" db="EMBL/GenBank/DDBJ databases">
        <authorList>
            <person name="Cucini C."/>
            <person name="Frati F."/>
        </authorList>
    </citation>
    <scope>NUCLEOTIDE SEQUENCE [LARGE SCALE GENOMIC DNA]</scope>
</reference>
<dbReference type="Proteomes" id="UP001642540">
    <property type="component" value="Unassembled WGS sequence"/>
</dbReference>
<keyword evidence="1" id="KW-0812">Transmembrane</keyword>
<dbReference type="EMBL" id="CAXLJM020000025">
    <property type="protein sequence ID" value="CAL8092393.1"/>
    <property type="molecule type" value="Genomic_DNA"/>
</dbReference>
<keyword evidence="2" id="KW-0732">Signal</keyword>
<dbReference type="InterPro" id="IPR002591">
    <property type="entry name" value="Phosphodiest/P_Trfase"/>
</dbReference>
<feature type="transmembrane region" description="Helical" evidence="1">
    <location>
        <begin position="466"/>
        <end position="489"/>
    </location>
</feature>
<accession>A0ABP1Q7H3</accession>
<dbReference type="PANTHER" id="PTHR10151">
    <property type="entry name" value="ECTONUCLEOTIDE PYROPHOSPHATASE/PHOSPHODIESTERASE"/>
    <property type="match status" value="1"/>
</dbReference>
<evidence type="ECO:0008006" key="5">
    <source>
        <dbReference type="Google" id="ProtNLM"/>
    </source>
</evidence>
<protein>
    <recommendedName>
        <fullName evidence="5">Ectonucleotide pyrophosphatase/phosphodiesterase family member 6</fullName>
    </recommendedName>
</protein>
<feature type="signal peptide" evidence="2">
    <location>
        <begin position="1"/>
        <end position="32"/>
    </location>
</feature>
<evidence type="ECO:0000256" key="1">
    <source>
        <dbReference type="SAM" id="Phobius"/>
    </source>
</evidence>
<keyword evidence="1" id="KW-1133">Transmembrane helix</keyword>
<dbReference type="Gene3D" id="3.30.1360.180">
    <property type="match status" value="1"/>
</dbReference>
<keyword evidence="4" id="KW-1185">Reference proteome</keyword>
<comment type="caution">
    <text evidence="3">The sequence shown here is derived from an EMBL/GenBank/DDBJ whole genome shotgun (WGS) entry which is preliminary data.</text>
</comment>
<keyword evidence="1" id="KW-0472">Membrane</keyword>
<feature type="chain" id="PRO_5045748464" description="Ectonucleotide pyrophosphatase/phosphodiesterase family member 6" evidence="2">
    <location>
        <begin position="33"/>
        <end position="490"/>
    </location>
</feature>
<dbReference type="CDD" id="cd16018">
    <property type="entry name" value="Enpp"/>
    <property type="match status" value="1"/>
</dbReference>
<sequence>METCGNPRSIFQFLVVVGITLSFLCNLPTTHAEPSTSRNDTKKENGPPQKLLIIMLDGFRWDYYDRQKEELPGFSEFLSKGVQAQWLEPSFPSNSYACWTTISTGVYPEVHGILDNFMFDQQFQAVFDFKNETSVSIEHWWQNVEPIWITATRHGRKALLHRWSSCDVPFDGLEPETCMSYYQHLNQSIEEGYSDTEEADLDAFRIAFQGLQLDYDIIMVYVESIDKFGHAYGPDSPELMEAVRHVDNALSLLLQEIKNAGLENNVNTVIIGDHGSTFVGQGSGTKIVQLSDYINASQVYKIVGKGAVVGIVPYAQTKKKVYQSLKGGVGFDTYLREEIPENFHYKKSKLVPEILLVAQPNYLILRLGDGEKQIPDDEPPAMKQRFKHFIPDGIHGYSNMTDMRTIFFAKGPAFKEGVAHPPIEMVDLYQIFTHLLDIPSNPNNGSWPRVSNMFSSALPTKTVSNLWIITTITFSTLFIISLNFNSIFIQ</sequence>
<dbReference type="SUPFAM" id="SSF53649">
    <property type="entry name" value="Alkaline phosphatase-like"/>
    <property type="match status" value="1"/>
</dbReference>
<name>A0ABP1Q7H3_9HEXA</name>
<dbReference type="Gene3D" id="3.40.720.10">
    <property type="entry name" value="Alkaline Phosphatase, subunit A"/>
    <property type="match status" value="1"/>
</dbReference>
<dbReference type="InterPro" id="IPR017850">
    <property type="entry name" value="Alkaline_phosphatase_core_sf"/>
</dbReference>
<evidence type="ECO:0000256" key="2">
    <source>
        <dbReference type="SAM" id="SignalP"/>
    </source>
</evidence>
<gene>
    <name evidence="3" type="ORF">ODALV1_LOCUS8202</name>
</gene>